<feature type="compositionally biased region" description="Polar residues" evidence="1">
    <location>
        <begin position="55"/>
        <end position="66"/>
    </location>
</feature>
<evidence type="ECO:0000256" key="1">
    <source>
        <dbReference type="SAM" id="MobiDB-lite"/>
    </source>
</evidence>
<keyword evidence="3" id="KW-1185">Reference proteome</keyword>
<feature type="compositionally biased region" description="Low complexity" evidence="1">
    <location>
        <begin position="74"/>
        <end position="83"/>
    </location>
</feature>
<evidence type="ECO:0000313" key="3">
    <source>
        <dbReference type="Proteomes" id="UP001066276"/>
    </source>
</evidence>
<proteinExistence type="predicted"/>
<dbReference type="Proteomes" id="UP001066276">
    <property type="component" value="Chromosome 1_1"/>
</dbReference>
<sequence>MTCLCGEALHRPHSDDRCPSGLLLAHSHRGLRCPAEPRTHTLPSAPRGPPLLQLQGDQGSSASPTPTRYGPSRAPLGAGQPLQGLGGRGHVSPLPGCGPSPQPRTSTARLPPASTPPQPPLRSVPLLGSEPSHLPRGRPTRLQLPTAAPADCERGSGPNSLSARQPLPVAQNRDTKVDCIFRASYSFCEYIHAGKLGKAKRGSIK</sequence>
<evidence type="ECO:0000313" key="2">
    <source>
        <dbReference type="EMBL" id="KAJ1213576.1"/>
    </source>
</evidence>
<organism evidence="2 3">
    <name type="scientific">Pleurodeles waltl</name>
    <name type="common">Iberian ribbed newt</name>
    <dbReference type="NCBI Taxonomy" id="8319"/>
    <lineage>
        <taxon>Eukaryota</taxon>
        <taxon>Metazoa</taxon>
        <taxon>Chordata</taxon>
        <taxon>Craniata</taxon>
        <taxon>Vertebrata</taxon>
        <taxon>Euteleostomi</taxon>
        <taxon>Amphibia</taxon>
        <taxon>Batrachia</taxon>
        <taxon>Caudata</taxon>
        <taxon>Salamandroidea</taxon>
        <taxon>Salamandridae</taxon>
        <taxon>Pleurodelinae</taxon>
        <taxon>Pleurodeles</taxon>
    </lineage>
</organism>
<comment type="caution">
    <text evidence="2">The sequence shown here is derived from an EMBL/GenBank/DDBJ whole genome shotgun (WGS) entry which is preliminary data.</text>
</comment>
<accession>A0AAV7WKU3</accession>
<feature type="compositionally biased region" description="Pro residues" evidence="1">
    <location>
        <begin position="113"/>
        <end position="122"/>
    </location>
</feature>
<name>A0AAV7WKU3_PLEWA</name>
<reference evidence="2" key="1">
    <citation type="journal article" date="2022" name="bioRxiv">
        <title>Sequencing and chromosome-scale assembly of the giantPleurodeles waltlgenome.</title>
        <authorList>
            <person name="Brown T."/>
            <person name="Elewa A."/>
            <person name="Iarovenko S."/>
            <person name="Subramanian E."/>
            <person name="Araus A.J."/>
            <person name="Petzold A."/>
            <person name="Susuki M."/>
            <person name="Suzuki K.-i.T."/>
            <person name="Hayashi T."/>
            <person name="Toyoda A."/>
            <person name="Oliveira C."/>
            <person name="Osipova E."/>
            <person name="Leigh N.D."/>
            <person name="Simon A."/>
            <person name="Yun M.H."/>
        </authorList>
    </citation>
    <scope>NUCLEOTIDE SEQUENCE</scope>
    <source>
        <strain evidence="2">20211129_DDA</strain>
        <tissue evidence="2">Liver</tissue>
    </source>
</reference>
<feature type="region of interest" description="Disordered" evidence="1">
    <location>
        <begin position="34"/>
        <end position="143"/>
    </location>
</feature>
<protein>
    <submittedName>
        <fullName evidence="2">Uncharacterized protein</fullName>
    </submittedName>
</protein>
<gene>
    <name evidence="2" type="ORF">NDU88_001210</name>
</gene>
<dbReference type="AlphaFoldDB" id="A0AAV7WKU3"/>
<dbReference type="EMBL" id="JANPWB010000001">
    <property type="protein sequence ID" value="KAJ1213576.1"/>
    <property type="molecule type" value="Genomic_DNA"/>
</dbReference>